<dbReference type="Pfam" id="PF02518">
    <property type="entry name" value="HATPase_c"/>
    <property type="match status" value="1"/>
</dbReference>
<keyword evidence="2" id="KW-0808">Transferase</keyword>
<feature type="domain" description="Histidine kinase/HSP90-like ATPase" evidence="1">
    <location>
        <begin position="42"/>
        <end position="144"/>
    </location>
</feature>
<name>A0ABM7IAE3_9MYCO</name>
<dbReference type="InterPro" id="IPR036890">
    <property type="entry name" value="HATPase_C_sf"/>
</dbReference>
<accession>A0ABM7IAE3</accession>
<dbReference type="GO" id="GO:0004674">
    <property type="term" value="F:protein serine/threonine kinase activity"/>
    <property type="evidence" value="ECO:0007669"/>
    <property type="project" value="UniProtKB-KW"/>
</dbReference>
<dbReference type="Proteomes" id="UP000465609">
    <property type="component" value="Chromosome"/>
</dbReference>
<dbReference type="SMART" id="SM00387">
    <property type="entry name" value="HATPase_c"/>
    <property type="match status" value="1"/>
</dbReference>
<organism evidence="2 3">
    <name type="scientific">Mycolicibacterium aubagnense</name>
    <dbReference type="NCBI Taxonomy" id="319707"/>
    <lineage>
        <taxon>Bacteria</taxon>
        <taxon>Bacillati</taxon>
        <taxon>Actinomycetota</taxon>
        <taxon>Actinomycetes</taxon>
        <taxon>Mycobacteriales</taxon>
        <taxon>Mycobacteriaceae</taxon>
        <taxon>Mycolicibacterium</taxon>
    </lineage>
</organism>
<keyword evidence="3" id="KW-1185">Reference proteome</keyword>
<evidence type="ECO:0000313" key="3">
    <source>
        <dbReference type="Proteomes" id="UP000465609"/>
    </source>
</evidence>
<reference evidence="2 3" key="1">
    <citation type="journal article" date="2019" name="Emerg. Microbes Infect.">
        <title>Comprehensive subspecies identification of 175 nontuberculous mycobacteria species based on 7547 genomic profiles.</title>
        <authorList>
            <person name="Matsumoto Y."/>
            <person name="Kinjo T."/>
            <person name="Motooka D."/>
            <person name="Nabeya D."/>
            <person name="Jung N."/>
            <person name="Uechi K."/>
            <person name="Horii T."/>
            <person name="Iida T."/>
            <person name="Fujita J."/>
            <person name="Nakamura S."/>
        </authorList>
    </citation>
    <scope>NUCLEOTIDE SEQUENCE [LARGE SCALE GENOMIC DNA]</scope>
    <source>
        <strain evidence="2 3">JCM 15296</strain>
    </source>
</reference>
<gene>
    <name evidence="2" type="ORF">MAUB_15410</name>
</gene>
<keyword evidence="2" id="KW-0418">Kinase</keyword>
<dbReference type="CDD" id="cd16934">
    <property type="entry name" value="HATPase_RsbT-like"/>
    <property type="match status" value="1"/>
</dbReference>
<dbReference type="SUPFAM" id="SSF55874">
    <property type="entry name" value="ATPase domain of HSP90 chaperone/DNA topoisomerase II/histidine kinase"/>
    <property type="match status" value="1"/>
</dbReference>
<evidence type="ECO:0000259" key="1">
    <source>
        <dbReference type="SMART" id="SM00387"/>
    </source>
</evidence>
<evidence type="ECO:0000313" key="2">
    <source>
        <dbReference type="EMBL" id="BBX83668.1"/>
    </source>
</evidence>
<dbReference type="EMBL" id="AP022577">
    <property type="protein sequence ID" value="BBX83668.1"/>
    <property type="molecule type" value="Genomic_DNA"/>
</dbReference>
<dbReference type="RefSeq" id="WP_138231590.1">
    <property type="nucleotide sequence ID" value="NZ_AP022577.1"/>
</dbReference>
<protein>
    <submittedName>
        <fullName evidence="2">Serine/threonine protein kinase</fullName>
    </submittedName>
</protein>
<proteinExistence type="predicted"/>
<dbReference type="InterPro" id="IPR003594">
    <property type="entry name" value="HATPase_dom"/>
</dbReference>
<sequence>MDQTLPDSTIDQAAVTITDETDLIGVRHTLRAHARAAGLSLVDETKLITAGSELARNILVHAAGAGGRLDVQQVMRDRRRGVRATFTDEGPGIEDLDAALTDGFSTAGSLGLGLPGSRRLVDELTISSSPGSGTTVTIVKWQRR</sequence>
<dbReference type="Gene3D" id="3.30.565.10">
    <property type="entry name" value="Histidine kinase-like ATPase, C-terminal domain"/>
    <property type="match status" value="1"/>
</dbReference>
<keyword evidence="2" id="KW-0723">Serine/threonine-protein kinase</keyword>